<protein>
    <submittedName>
        <fullName evidence="1">Conserved domain protein</fullName>
    </submittedName>
</protein>
<dbReference type="Proteomes" id="UP000000594">
    <property type="component" value="Plasmid pXO1"/>
</dbReference>
<sequence length="40" mass="4974">MQQPLLKNHVKARVIWHVLYFEDMLFYLGKCIYEHFYVSI</sequence>
<evidence type="ECO:0000313" key="1">
    <source>
        <dbReference type="EMBL" id="AAT28815.2"/>
    </source>
</evidence>
<accession>Q6EZU3</accession>
<dbReference type="EMBL" id="AE017336">
    <property type="protein sequence ID" value="AAT28815.2"/>
    <property type="molecule type" value="Genomic_DNA"/>
</dbReference>
<keyword evidence="1" id="KW-0614">Plasmid</keyword>
<dbReference type="AlphaFoldDB" id="Q6EZU3"/>
<dbReference type="KEGG" id="bar:GBAA_pXO1_0074"/>
<reference evidence="1 2" key="1">
    <citation type="journal article" date="2009" name="J. Bacteriol.">
        <title>The complete genome sequence of Bacillus anthracis Ames 'Ancestor'.</title>
        <authorList>
            <person name="Ravel J."/>
            <person name="Jiang L."/>
            <person name="Stanley S.T."/>
            <person name="Wilson M.R."/>
            <person name="Decker R.S."/>
            <person name="Read T.D."/>
            <person name="Worsham P."/>
            <person name="Keim P.S."/>
            <person name="Salzberg S.L."/>
            <person name="Fraser-Liggett C.M."/>
            <person name="Rasko D.A."/>
        </authorList>
    </citation>
    <scope>NUCLEOTIDE SEQUENCE [LARGE SCALE GENOMIC DNA]</scope>
    <source>
        <strain evidence="2">Ames ancestor</strain>
        <plasmid evidence="2">pXO1</plasmid>
    </source>
</reference>
<evidence type="ECO:0000313" key="2">
    <source>
        <dbReference type="Proteomes" id="UP000000594"/>
    </source>
</evidence>
<dbReference type="HOGENOM" id="CLU_3284291_0_0_9"/>
<gene>
    <name evidence="1" type="ordered locus">GBAA_pXO1_0074</name>
</gene>
<proteinExistence type="predicted"/>
<keyword evidence="2" id="KW-1185">Reference proteome</keyword>
<name>Q6EZU3_BACAN</name>
<geneLocation type="plasmid" evidence="1 2">
    <name>pXO1</name>
</geneLocation>
<organism evidence="1 2">
    <name type="scientific">Bacillus anthracis</name>
    <name type="common">anthrax bacterium</name>
    <dbReference type="NCBI Taxonomy" id="1392"/>
    <lineage>
        <taxon>Bacteria</taxon>
        <taxon>Bacillati</taxon>
        <taxon>Bacillota</taxon>
        <taxon>Bacilli</taxon>
        <taxon>Bacillales</taxon>
        <taxon>Bacillaceae</taxon>
        <taxon>Bacillus</taxon>
        <taxon>Bacillus cereus group</taxon>
    </lineage>
</organism>